<dbReference type="InterPro" id="IPR022153">
    <property type="entry name" value="DUF3683"/>
</dbReference>
<keyword evidence="8" id="KW-1185">Reference proteome</keyword>
<dbReference type="GO" id="GO:0046872">
    <property type="term" value="F:metal ion binding"/>
    <property type="evidence" value="ECO:0007669"/>
    <property type="project" value="UniProtKB-KW"/>
</dbReference>
<name>A0A557SGZ5_9GAMM</name>
<dbReference type="Pfam" id="PF12447">
    <property type="entry name" value="DUF3683"/>
    <property type="match status" value="1"/>
</dbReference>
<accession>A0A557SGZ5</accession>
<dbReference type="InterPro" id="IPR016169">
    <property type="entry name" value="FAD-bd_PCMH_sub2"/>
</dbReference>
<dbReference type="InterPro" id="IPR009051">
    <property type="entry name" value="Helical_ferredxn"/>
</dbReference>
<sequence>MAEAATEPQRIREIPYNYTSFSDREIVIRFLGEEMWQVIETLRGSRRTGRSARMLYEVLGDMWVVVRNPYLQDDLLMDVGRRGALIDALKHRLDQFEARTNGNEEAIRLLASARIAVEKFSACFQRNHDLRRQVSRTLSKITRRDNIDFGGLARVSHATDATDWRVEVPFVVICPDHESEVAAIVKSCIECGLTIIPRGGGTGYTGSAVPLDPYCAVINTEKLEQMGEVELSSLPGVEAPVPTVHVGAGVVTKRVSDLAALQGLAFAVDPTSQNASTIGGNIAMNAGGKKAVLWGTTLDNLASWRMVMPDASWLEVERLNHNLGKIHEQENVSFRISRYQTDGKTLAGEPQILEMLGSSFRKAGLGKDVTDKFLSGLPGVQKEGCDGLITSARFILHRMPAHVRTVCMEFFGSDLSKAVPAIIEIRDSIAQAEGVQMVGLEHLDERYIKAVKYSTKAPRRERPKMVLITDLIADDEDAVAKAASEVVRLVNAREGEGFIAVSPEARRRFWLDRSRTAAISAHTNAFKVNEDVVIPLERLAEYSRGIEQINIEQSISNKLKIMQAVLTYLQGGMPELRLPEEYEESEESRAILQAKRSAACEVVVTAEQRWRTILENLEAPAEHFQGLLRDKELNRLLPGDSLLDMMLRRDLVQNYRKEVAARLNEIFDGQDMLAVQARLNAVHAEIRDARLFVALHMHAGDGNVHTNIPVHSHNYEMLHESERMVERIMHLAKSLDGVISGEHGIGLTKIQFLEEDKLRDFVAYKEQVDPGRNFNRGKLMPGSNLDSAYTPSLRLVQQEAIILEASELGELNDDVKHCLRCGKCKPVCMTHVPRANLLYSPRNKILGTGLMIEAFLYEEQTRRGISMRHFEEMNDVADHCTICHKCLNPCPVNIDFGDVTVRMRKILTEQGKKRRNIGTWAAMSFLNTTDPRTIRSLRKGMLEWGFKGLALGHELFKRAGMLGRGKQIPKSTTGKPEPKSLIVELVRRPIRVALPKKTTRALLGIEEDGMIPIFRDPARVTDESDAIFYFPGCGSERLFSDVGLATIAMLYELGNEVVLPPGYLCCGYPQTAAGQYAKGQEITTGNRVLFHRVANTLNYMDIKTVIVSCGTCIDQLMKYEFEKIFPGCRLMDIHEYLMEKGVVLEGANSTEYLYHDPCHSPIKQYNPTDVASKLMDKKVLLSDRCCGEAGTLGTARPDIASQLRYRKVEELEQGIKELTGNEHAVEGNVKMLTTCPACTQGLNRYKDETGLEVSYIVEELAKNRLGDDWQKTFVERVLKGGIERVLL</sequence>
<dbReference type="SUPFAM" id="SSF56176">
    <property type="entry name" value="FAD-binding/transporter-associated domain-like"/>
    <property type="match status" value="1"/>
</dbReference>
<dbReference type="InterPro" id="IPR006094">
    <property type="entry name" value="Oxid_FAD_bind_N"/>
</dbReference>
<protein>
    <submittedName>
        <fullName evidence="7">DUF3683 domain-containing protein</fullName>
    </submittedName>
</protein>
<comment type="caution">
    <text evidence="7">The sequence shown here is derived from an EMBL/GenBank/DDBJ whole genome shotgun (WGS) entry which is preliminary data.</text>
</comment>
<proteinExistence type="predicted"/>
<dbReference type="GO" id="GO:0051536">
    <property type="term" value="F:iron-sulfur cluster binding"/>
    <property type="evidence" value="ECO:0007669"/>
    <property type="project" value="UniProtKB-KW"/>
</dbReference>
<dbReference type="PROSITE" id="PS51387">
    <property type="entry name" value="FAD_PCMH"/>
    <property type="match status" value="1"/>
</dbReference>
<dbReference type="InterPro" id="IPR016164">
    <property type="entry name" value="FAD-linked_Oxase-like_C"/>
</dbReference>
<keyword evidence="1" id="KW-0285">Flavoprotein</keyword>
<dbReference type="Proteomes" id="UP000316649">
    <property type="component" value="Unassembled WGS sequence"/>
</dbReference>
<keyword evidence="5" id="KW-0411">Iron-sulfur</keyword>
<evidence type="ECO:0000256" key="3">
    <source>
        <dbReference type="ARBA" id="ARBA00022827"/>
    </source>
</evidence>
<dbReference type="SUPFAM" id="SSF55103">
    <property type="entry name" value="FAD-linked oxidases, C-terminal domain"/>
    <property type="match status" value="2"/>
</dbReference>
<dbReference type="Pfam" id="PF02754">
    <property type="entry name" value="CCG"/>
    <property type="match status" value="2"/>
</dbReference>
<reference evidence="7 8" key="1">
    <citation type="submission" date="2019-07" db="EMBL/GenBank/DDBJ databases">
        <title>The pathways for chlorine oxyanion respiration interact through the shared metabolite chlorate.</title>
        <authorList>
            <person name="Barnum T.P."/>
            <person name="Cheng Y."/>
            <person name="Hill K.A."/>
            <person name="Lucas L.N."/>
            <person name="Carlson H.K."/>
            <person name="Coates J.D."/>
        </authorList>
    </citation>
    <scope>NUCLEOTIDE SEQUENCE [LARGE SCALE GENOMIC DNA]</scope>
    <source>
        <strain evidence="7 8">BK-1</strain>
    </source>
</reference>
<gene>
    <name evidence="7" type="ORF">FHP88_04415</name>
</gene>
<dbReference type="InterPro" id="IPR017896">
    <property type="entry name" value="4Fe4S_Fe-S-bd"/>
</dbReference>
<evidence type="ECO:0000313" key="7">
    <source>
        <dbReference type="EMBL" id="TVO76674.1"/>
    </source>
</evidence>
<dbReference type="InterPro" id="IPR004017">
    <property type="entry name" value="Cys_rich_dom"/>
</dbReference>
<dbReference type="PANTHER" id="PTHR42934:SF2">
    <property type="entry name" value="GLYCOLATE OXIDASE SUBUNIT GLCD"/>
    <property type="match status" value="1"/>
</dbReference>
<dbReference type="RefSeq" id="WP_144357804.1">
    <property type="nucleotide sequence ID" value="NZ_VMNH01000005.1"/>
</dbReference>
<evidence type="ECO:0000256" key="5">
    <source>
        <dbReference type="ARBA" id="ARBA00023014"/>
    </source>
</evidence>
<dbReference type="Gene3D" id="3.30.70.2740">
    <property type="match status" value="1"/>
</dbReference>
<dbReference type="GO" id="GO:0071949">
    <property type="term" value="F:FAD binding"/>
    <property type="evidence" value="ECO:0007669"/>
    <property type="project" value="InterPro"/>
</dbReference>
<evidence type="ECO:0000259" key="6">
    <source>
        <dbReference type="PROSITE" id="PS51387"/>
    </source>
</evidence>
<dbReference type="InterPro" id="IPR036318">
    <property type="entry name" value="FAD-bd_PCMH-like_sf"/>
</dbReference>
<organism evidence="7 8">
    <name type="scientific">Sedimenticola selenatireducens</name>
    <dbReference type="NCBI Taxonomy" id="191960"/>
    <lineage>
        <taxon>Bacteria</taxon>
        <taxon>Pseudomonadati</taxon>
        <taxon>Pseudomonadota</taxon>
        <taxon>Gammaproteobacteria</taxon>
        <taxon>Chromatiales</taxon>
        <taxon>Sedimenticolaceae</taxon>
        <taxon>Sedimenticola</taxon>
    </lineage>
</organism>
<dbReference type="PANTHER" id="PTHR42934">
    <property type="entry name" value="GLYCOLATE OXIDASE SUBUNIT GLCD"/>
    <property type="match status" value="1"/>
</dbReference>
<dbReference type="SUPFAM" id="SSF46548">
    <property type="entry name" value="alpha-helical ferredoxin"/>
    <property type="match status" value="1"/>
</dbReference>
<dbReference type="Pfam" id="PF13183">
    <property type="entry name" value="Fer4_8"/>
    <property type="match status" value="1"/>
</dbReference>
<dbReference type="EMBL" id="VMNH01000005">
    <property type="protein sequence ID" value="TVO76674.1"/>
    <property type="molecule type" value="Genomic_DNA"/>
</dbReference>
<keyword evidence="3" id="KW-0274">FAD</keyword>
<dbReference type="InterPro" id="IPR017900">
    <property type="entry name" value="4Fe4S_Fe_S_CS"/>
</dbReference>
<dbReference type="Pfam" id="PF02913">
    <property type="entry name" value="FAD-oxidase_C"/>
    <property type="match status" value="2"/>
</dbReference>
<keyword evidence="2" id="KW-0479">Metal-binding</keyword>
<dbReference type="InterPro" id="IPR016166">
    <property type="entry name" value="FAD-bd_PCMH"/>
</dbReference>
<keyword evidence="4" id="KW-0408">Iron</keyword>
<dbReference type="InterPro" id="IPR004113">
    <property type="entry name" value="FAD-bd_oxidored_4_C"/>
</dbReference>
<dbReference type="Gene3D" id="3.30.465.10">
    <property type="match status" value="1"/>
</dbReference>
<evidence type="ECO:0000256" key="1">
    <source>
        <dbReference type="ARBA" id="ARBA00022630"/>
    </source>
</evidence>
<dbReference type="InterPro" id="IPR051914">
    <property type="entry name" value="FAD-linked_OxidoTrans_Type4"/>
</dbReference>
<evidence type="ECO:0000313" key="8">
    <source>
        <dbReference type="Proteomes" id="UP000316649"/>
    </source>
</evidence>
<dbReference type="GO" id="GO:0016491">
    <property type="term" value="F:oxidoreductase activity"/>
    <property type="evidence" value="ECO:0007669"/>
    <property type="project" value="UniProtKB-ARBA"/>
</dbReference>
<dbReference type="Pfam" id="PF11880">
    <property type="entry name" value="DUF3400"/>
    <property type="match status" value="1"/>
</dbReference>
<evidence type="ECO:0000256" key="4">
    <source>
        <dbReference type="ARBA" id="ARBA00023004"/>
    </source>
</evidence>
<feature type="domain" description="FAD-binding PCMH-type" evidence="6">
    <location>
        <begin position="165"/>
        <end position="399"/>
    </location>
</feature>
<evidence type="ECO:0000256" key="2">
    <source>
        <dbReference type="ARBA" id="ARBA00022723"/>
    </source>
</evidence>
<dbReference type="PROSITE" id="PS00198">
    <property type="entry name" value="4FE4S_FER_1"/>
    <property type="match status" value="1"/>
</dbReference>
<dbReference type="InterPro" id="IPR021817">
    <property type="entry name" value="DUF3400"/>
</dbReference>
<dbReference type="Pfam" id="PF01565">
    <property type="entry name" value="FAD_binding_4"/>
    <property type="match status" value="1"/>
</dbReference>
<dbReference type="Gene3D" id="1.10.1060.10">
    <property type="entry name" value="Alpha-helical ferredoxin"/>
    <property type="match status" value="1"/>
</dbReference>
<dbReference type="OrthoDB" id="9811557at2"/>